<protein>
    <recommendedName>
        <fullName evidence="4">Lipoprotein</fullName>
    </recommendedName>
</protein>
<evidence type="ECO:0000313" key="2">
    <source>
        <dbReference type="EMBL" id="CAD7799794.1"/>
    </source>
</evidence>
<sequence length="149" mass="16451">MKKQFFLFLALLAFSFHYCNDNNLFYKNDLKEVKINTVVIKKRYNNKIYDLKVSVGESFLGKVSSFSVEVLGNDNTLEKVLLANKENIKNNIVGIISMKSSAKGGKGNGMFTVGNCTSNCTSKWHCSDKPTESGTLLCALDCALECIGA</sequence>
<accession>A0A9N8ME28</accession>
<feature type="signal peptide" evidence="1">
    <location>
        <begin position="1"/>
        <end position="19"/>
    </location>
</feature>
<dbReference type="RefSeq" id="WP_162087058.1">
    <property type="nucleotide sequence ID" value="NZ_CAJIMS010000001.1"/>
</dbReference>
<reference evidence="2" key="1">
    <citation type="submission" date="2020-12" db="EMBL/GenBank/DDBJ databases">
        <authorList>
            <person name="Rodrigo-Torres L."/>
            <person name="Arahal R. D."/>
            <person name="Lucena T."/>
        </authorList>
    </citation>
    <scope>NUCLEOTIDE SEQUENCE</scope>
    <source>
        <strain evidence="2">CECT 9390</strain>
    </source>
</reference>
<dbReference type="EMBL" id="CAJIMS010000001">
    <property type="protein sequence ID" value="CAD7799794.1"/>
    <property type="molecule type" value="Genomic_DNA"/>
</dbReference>
<evidence type="ECO:0000313" key="3">
    <source>
        <dbReference type="Proteomes" id="UP000662618"/>
    </source>
</evidence>
<evidence type="ECO:0008006" key="4">
    <source>
        <dbReference type="Google" id="ProtNLM"/>
    </source>
</evidence>
<gene>
    <name evidence="2" type="ORF">CHRY9390_00537</name>
</gene>
<dbReference type="AlphaFoldDB" id="A0A9N8ME28"/>
<name>A0A9N8ME28_9FLAO</name>
<feature type="chain" id="PRO_5040487217" description="Lipoprotein" evidence="1">
    <location>
        <begin position="20"/>
        <end position="149"/>
    </location>
</feature>
<keyword evidence="3" id="KW-1185">Reference proteome</keyword>
<organism evidence="2 3">
    <name type="scientific">Chryseobacterium aquaeductus</name>
    <dbReference type="NCBI Taxonomy" id="2675056"/>
    <lineage>
        <taxon>Bacteria</taxon>
        <taxon>Pseudomonadati</taxon>
        <taxon>Bacteroidota</taxon>
        <taxon>Flavobacteriia</taxon>
        <taxon>Flavobacteriales</taxon>
        <taxon>Weeksellaceae</taxon>
        <taxon>Chryseobacterium group</taxon>
        <taxon>Chryseobacterium</taxon>
    </lineage>
</organism>
<proteinExistence type="predicted"/>
<dbReference type="Proteomes" id="UP000662618">
    <property type="component" value="Unassembled WGS sequence"/>
</dbReference>
<keyword evidence="1" id="KW-0732">Signal</keyword>
<comment type="caution">
    <text evidence="2">The sequence shown here is derived from an EMBL/GenBank/DDBJ whole genome shotgun (WGS) entry which is preliminary data.</text>
</comment>
<evidence type="ECO:0000256" key="1">
    <source>
        <dbReference type="SAM" id="SignalP"/>
    </source>
</evidence>